<evidence type="ECO:0000313" key="3">
    <source>
        <dbReference type="EMBL" id="MFC5055748.1"/>
    </source>
</evidence>
<gene>
    <name evidence="3" type="ORF">ACFPFM_18545</name>
</gene>
<evidence type="ECO:0000256" key="1">
    <source>
        <dbReference type="SAM" id="MobiDB-lite"/>
    </source>
</evidence>
<name>A0ABV9XZD1_9PSEU</name>
<dbReference type="InterPro" id="IPR027417">
    <property type="entry name" value="P-loop_NTPase"/>
</dbReference>
<comment type="caution">
    <text evidence="3">The sequence shown here is derived from an EMBL/GenBank/DDBJ whole genome shotgun (WGS) entry which is preliminary data.</text>
</comment>
<proteinExistence type="predicted"/>
<organism evidence="3 4">
    <name type="scientific">Saccharothrix xinjiangensis</name>
    <dbReference type="NCBI Taxonomy" id="204798"/>
    <lineage>
        <taxon>Bacteria</taxon>
        <taxon>Bacillati</taxon>
        <taxon>Actinomycetota</taxon>
        <taxon>Actinomycetes</taxon>
        <taxon>Pseudonocardiales</taxon>
        <taxon>Pseudonocardiaceae</taxon>
        <taxon>Saccharothrix</taxon>
    </lineage>
</organism>
<dbReference type="InterPro" id="IPR002182">
    <property type="entry name" value="NB-ARC"/>
</dbReference>
<feature type="region of interest" description="Disordered" evidence="1">
    <location>
        <begin position="305"/>
        <end position="328"/>
    </location>
</feature>
<dbReference type="Pfam" id="PF00931">
    <property type="entry name" value="NB-ARC"/>
    <property type="match status" value="1"/>
</dbReference>
<dbReference type="RefSeq" id="WP_344041806.1">
    <property type="nucleotide sequence ID" value="NZ_BAAAKE010000030.1"/>
</dbReference>
<evidence type="ECO:0000313" key="4">
    <source>
        <dbReference type="Proteomes" id="UP001595833"/>
    </source>
</evidence>
<keyword evidence="4" id="KW-1185">Reference proteome</keyword>
<evidence type="ECO:0000259" key="2">
    <source>
        <dbReference type="Pfam" id="PF00931"/>
    </source>
</evidence>
<protein>
    <submittedName>
        <fullName evidence="3">NB-ARC domain-containing protein</fullName>
    </submittedName>
</protein>
<accession>A0ABV9XZD1</accession>
<feature type="compositionally biased region" description="Basic residues" evidence="1">
    <location>
        <begin position="319"/>
        <end position="328"/>
    </location>
</feature>
<sequence length="366" mass="38868">MKSSGADTANHLGGTVHGPAVQAGSVDVLNIHVPGPATGVVAIPWQLPPVTRAFTDRKDDRERLSLVLVETDGADAQVAGGPVVVGLYGAAGIGKSALAVRWVLDVRERFPDGVLYVRFDASGPGQTRHPDSILVGFLLALGVAQHALPADPEHCAALFRTLTAHRTLVVLLDDVDHGRQVTPLLHGGSACLVVTTSRHPLGSLVEHGARVHHVEPLDHEHGLALFQAITGPDRARSDLLAAARLVELCHGRPLTIAAFAAAAAIRPGVPLADLVDDLNHPLDIFDRNSDTLVNHAVQAGYAGAAGRHHGACPRSGSAGRHRPCHRRPRLPLPARRRLCLVRVGQLAARRPGARAPGRHPHRRRDR</sequence>
<feature type="domain" description="NB-ARC" evidence="2">
    <location>
        <begin position="81"/>
        <end position="233"/>
    </location>
</feature>
<dbReference type="EMBL" id="JBHSJB010000017">
    <property type="protein sequence ID" value="MFC5055748.1"/>
    <property type="molecule type" value="Genomic_DNA"/>
</dbReference>
<reference evidence="4" key="1">
    <citation type="journal article" date="2019" name="Int. J. Syst. Evol. Microbiol.">
        <title>The Global Catalogue of Microorganisms (GCM) 10K type strain sequencing project: providing services to taxonomists for standard genome sequencing and annotation.</title>
        <authorList>
            <consortium name="The Broad Institute Genomics Platform"/>
            <consortium name="The Broad Institute Genome Sequencing Center for Infectious Disease"/>
            <person name="Wu L."/>
            <person name="Ma J."/>
        </authorList>
    </citation>
    <scope>NUCLEOTIDE SEQUENCE [LARGE SCALE GENOMIC DNA]</scope>
    <source>
        <strain evidence="4">KCTC 12848</strain>
    </source>
</reference>
<dbReference type="Proteomes" id="UP001595833">
    <property type="component" value="Unassembled WGS sequence"/>
</dbReference>
<dbReference type="Gene3D" id="3.40.50.300">
    <property type="entry name" value="P-loop containing nucleotide triphosphate hydrolases"/>
    <property type="match status" value="1"/>
</dbReference>
<dbReference type="SUPFAM" id="SSF52540">
    <property type="entry name" value="P-loop containing nucleoside triphosphate hydrolases"/>
    <property type="match status" value="1"/>
</dbReference>
<dbReference type="PRINTS" id="PR00364">
    <property type="entry name" value="DISEASERSIST"/>
</dbReference>